<evidence type="ECO:0000256" key="12">
    <source>
        <dbReference type="ARBA" id="ARBA00023054"/>
    </source>
</evidence>
<dbReference type="InterPro" id="IPR001841">
    <property type="entry name" value="Znf_RING"/>
</dbReference>
<dbReference type="CDD" id="cd20361">
    <property type="entry name" value="Rcat_RBR_ANKIB1"/>
    <property type="match status" value="1"/>
</dbReference>
<evidence type="ECO:0000256" key="2">
    <source>
        <dbReference type="ARBA" id="ARBA00003976"/>
    </source>
</evidence>
<protein>
    <recommendedName>
        <fullName evidence="13">Ankyrin repeat and IBR domain-containing protein 1</fullName>
        <ecNumber evidence="4">2.3.2.31</ecNumber>
    </recommendedName>
</protein>
<feature type="repeat" description="ANK" evidence="14">
    <location>
        <begin position="45"/>
        <end position="78"/>
    </location>
</feature>
<dbReference type="PROSITE" id="PS51873">
    <property type="entry name" value="TRIAD"/>
    <property type="match status" value="1"/>
</dbReference>
<evidence type="ECO:0000256" key="5">
    <source>
        <dbReference type="ARBA" id="ARBA00022679"/>
    </source>
</evidence>
<keyword evidence="6" id="KW-0479">Metal-binding</keyword>
<dbReference type="Gene3D" id="1.20.120.1750">
    <property type="match status" value="1"/>
</dbReference>
<name>A0A8C6KRQ9_NOTFU</name>
<dbReference type="SMART" id="SM00647">
    <property type="entry name" value="IBR"/>
    <property type="match status" value="2"/>
</dbReference>
<evidence type="ECO:0000256" key="3">
    <source>
        <dbReference type="ARBA" id="ARBA00008278"/>
    </source>
</evidence>
<evidence type="ECO:0000256" key="4">
    <source>
        <dbReference type="ARBA" id="ARBA00012251"/>
    </source>
</evidence>
<evidence type="ECO:0000259" key="18">
    <source>
        <dbReference type="PROSITE" id="PS51873"/>
    </source>
</evidence>
<keyword evidence="20" id="KW-1185">Reference proteome</keyword>
<dbReference type="InterPro" id="IPR002110">
    <property type="entry name" value="Ankyrin_rpt"/>
</dbReference>
<evidence type="ECO:0000313" key="19">
    <source>
        <dbReference type="Ensembl" id="ENSNFUP00015009582.1"/>
    </source>
</evidence>
<comment type="function">
    <text evidence="2">Might act as an E3 ubiquitin-protein ligase, or as part of E3 complex, which accepts ubiquitin from specific E2 ubiquitin-conjugating enzymes and then transfers it to substrates.</text>
</comment>
<evidence type="ECO:0000256" key="15">
    <source>
        <dbReference type="PROSITE-ProRule" id="PRU00175"/>
    </source>
</evidence>
<reference evidence="19" key="1">
    <citation type="submission" date="2014-08" db="EMBL/GenBank/DDBJ databases">
        <authorList>
            <person name="Senf B."/>
            <person name="Petzold A."/>
            <person name="Downie B.R."/>
            <person name="Koch P."/>
            <person name="Platzer M."/>
        </authorList>
    </citation>
    <scope>NUCLEOTIDE SEQUENCE [LARGE SCALE GENOMIC DNA]</scope>
    <source>
        <strain evidence="19">GRZ</strain>
    </source>
</reference>
<evidence type="ECO:0000256" key="9">
    <source>
        <dbReference type="ARBA" id="ARBA00022786"/>
    </source>
</evidence>
<dbReference type="GeneTree" id="ENSGT00940000157621"/>
<feature type="region of interest" description="Disordered" evidence="16">
    <location>
        <begin position="885"/>
        <end position="907"/>
    </location>
</feature>
<feature type="region of interest" description="Disordered" evidence="16">
    <location>
        <begin position="761"/>
        <end position="792"/>
    </location>
</feature>
<evidence type="ECO:0000259" key="17">
    <source>
        <dbReference type="PROSITE" id="PS50089"/>
    </source>
</evidence>
<dbReference type="Ensembl" id="ENSNFUT00015010066.1">
    <property type="protein sequence ID" value="ENSNFUP00015009582.1"/>
    <property type="gene ID" value="ENSNFUG00015004644.1"/>
</dbReference>
<dbReference type="SUPFAM" id="SSF48403">
    <property type="entry name" value="Ankyrin repeat"/>
    <property type="match status" value="1"/>
</dbReference>
<keyword evidence="9" id="KW-0833">Ubl conjugation pathway</keyword>
<dbReference type="InterPro" id="IPR003903">
    <property type="entry name" value="UIM_dom"/>
</dbReference>
<feature type="compositionally biased region" description="Basic and acidic residues" evidence="16">
    <location>
        <begin position="992"/>
        <end position="1010"/>
    </location>
</feature>
<evidence type="ECO:0000256" key="16">
    <source>
        <dbReference type="SAM" id="MobiDB-lite"/>
    </source>
</evidence>
<dbReference type="Pfam" id="PF22191">
    <property type="entry name" value="IBR_1"/>
    <property type="match status" value="1"/>
</dbReference>
<evidence type="ECO:0000256" key="6">
    <source>
        <dbReference type="ARBA" id="ARBA00022723"/>
    </source>
</evidence>
<evidence type="ECO:0000313" key="20">
    <source>
        <dbReference type="Proteomes" id="UP000694548"/>
    </source>
</evidence>
<evidence type="ECO:0000256" key="13">
    <source>
        <dbReference type="ARBA" id="ARBA00069741"/>
    </source>
</evidence>
<proteinExistence type="inferred from homology"/>
<keyword evidence="8 15" id="KW-0863">Zinc-finger</keyword>
<keyword evidence="5" id="KW-0808">Transferase</keyword>
<dbReference type="PANTHER" id="PTHR11685">
    <property type="entry name" value="RBR FAMILY RING FINGER AND IBR DOMAIN-CONTAINING"/>
    <property type="match status" value="1"/>
</dbReference>
<reference evidence="19" key="2">
    <citation type="submission" date="2025-08" db="UniProtKB">
        <authorList>
            <consortium name="Ensembl"/>
        </authorList>
    </citation>
    <scope>IDENTIFICATION</scope>
</reference>
<comment type="catalytic activity">
    <reaction evidence="1">
        <text>[E2 ubiquitin-conjugating enzyme]-S-ubiquitinyl-L-cysteine + [acceptor protein]-L-lysine = [E2 ubiquitin-conjugating enzyme]-L-cysteine + [acceptor protein]-N(6)-ubiquitinyl-L-lysine.</text>
        <dbReference type="EC" id="2.3.2.31"/>
    </reaction>
</comment>
<feature type="domain" description="RING-type" evidence="17">
    <location>
        <begin position="334"/>
        <end position="380"/>
    </location>
</feature>
<evidence type="ECO:0000256" key="11">
    <source>
        <dbReference type="ARBA" id="ARBA00023043"/>
    </source>
</evidence>
<dbReference type="InterPro" id="IPR047563">
    <property type="entry name" value="RING-HC_RBR_ANKIB1"/>
</dbReference>
<dbReference type="InterPro" id="IPR047564">
    <property type="entry name" value="Rcat_RBR_ANKIB1"/>
</dbReference>
<dbReference type="PROSITE" id="PS50330">
    <property type="entry name" value="UIM"/>
    <property type="match status" value="1"/>
</dbReference>
<dbReference type="PROSITE" id="PS50088">
    <property type="entry name" value="ANK_REPEAT"/>
    <property type="match status" value="2"/>
</dbReference>
<feature type="compositionally biased region" description="Low complexity" evidence="16">
    <location>
        <begin position="885"/>
        <end position="906"/>
    </location>
</feature>
<dbReference type="GO" id="GO:0008270">
    <property type="term" value="F:zinc ion binding"/>
    <property type="evidence" value="ECO:0007669"/>
    <property type="project" value="UniProtKB-KW"/>
</dbReference>
<dbReference type="FunFam" id="3.30.40.10:FF:000129">
    <property type="entry name" value="RBR-type E3 ubiquitin transferase"/>
    <property type="match status" value="1"/>
</dbReference>
<dbReference type="EC" id="2.3.2.31" evidence="4"/>
<dbReference type="GO" id="GO:0016567">
    <property type="term" value="P:protein ubiquitination"/>
    <property type="evidence" value="ECO:0007669"/>
    <property type="project" value="InterPro"/>
</dbReference>
<evidence type="ECO:0000256" key="8">
    <source>
        <dbReference type="ARBA" id="ARBA00022771"/>
    </source>
</evidence>
<dbReference type="GO" id="GO:0061630">
    <property type="term" value="F:ubiquitin protein ligase activity"/>
    <property type="evidence" value="ECO:0007669"/>
    <property type="project" value="UniProtKB-EC"/>
</dbReference>
<reference evidence="19" key="3">
    <citation type="submission" date="2025-09" db="UniProtKB">
        <authorList>
            <consortium name="Ensembl"/>
        </authorList>
    </citation>
    <scope>IDENTIFICATION</scope>
</reference>
<dbReference type="SMART" id="SM00248">
    <property type="entry name" value="ANK"/>
    <property type="match status" value="2"/>
</dbReference>
<feature type="compositionally biased region" description="Polar residues" evidence="16">
    <location>
        <begin position="1014"/>
        <end position="1024"/>
    </location>
</feature>
<dbReference type="InterPro" id="IPR013083">
    <property type="entry name" value="Znf_RING/FYVE/PHD"/>
</dbReference>
<evidence type="ECO:0000256" key="1">
    <source>
        <dbReference type="ARBA" id="ARBA00001798"/>
    </source>
</evidence>
<feature type="domain" description="RING-type" evidence="18">
    <location>
        <begin position="330"/>
        <end position="570"/>
    </location>
</feature>
<feature type="repeat" description="ANK" evidence="14">
    <location>
        <begin position="145"/>
        <end position="177"/>
    </location>
</feature>
<dbReference type="InterPro" id="IPR031127">
    <property type="entry name" value="E3_UB_ligase_RBR"/>
</dbReference>
<keyword evidence="12" id="KW-0175">Coiled coil</keyword>
<keyword evidence="10" id="KW-0862">Zinc</keyword>
<evidence type="ECO:0000256" key="7">
    <source>
        <dbReference type="ARBA" id="ARBA00022737"/>
    </source>
</evidence>
<gene>
    <name evidence="19" type="primary">ANKIB1</name>
</gene>
<keyword evidence="11 14" id="KW-0040">ANK repeat</keyword>
<dbReference type="CDD" id="cd16774">
    <property type="entry name" value="RING-HC_RBR_ANKIB1"/>
    <property type="match status" value="1"/>
</dbReference>
<accession>A0A8C6KRQ9</accession>
<sequence length="1033" mass="115361">MGNTATKFRKALINGDEMLACQLYESNPQFKEALDPSSTYGESYQHNTPLHYAARHAMMRLLRSFLLSKDGNPNKRNVHNETSLHLLCMGPQILTSEGALQPRISRPYEDEQRRTECLQIILSWTGAKLDHGEYETADINASDNKKNTCLHYAAASGMKTCVELLVQRKADLFSENENCETPCDCAEKQHHKDLALRLESQMVFSLAPEAEGIEAEYAALDRRELYEGLQPQDLRRLKDMLIVETADMLQAPLFTAEALLRAHDWDREKLLEAWMSNAEECCQRSGVQMPNPPPSGYNAWDTLPSPRTPRTTHSSITSPEQVSLMPSDEEASLCGICFSSISFFEEPVDMSCGHEFCRSCWEGFLNLKIQEGEAHNIFCPAYDCYQLVPVEVIESVVSREMDKRYLQFDIKAFVENNPAICWCPEAGCERAVRLNTHGPGTSTVDPLCFPLLRAPAVDCGKGHLFCWECRGEAHEPCDCDTWKLWLQKVTEMKPEELAGVSEAFEDAANCLWLLTNSKACPSCKSPIQKNEGCNHMQCAKCKYDFCWICLEEWKKHSSSTGGYYRCTRYEVIQQVEEQSKEMTEEVHNKTQPLFHFSTISLEQRLLKTAKEKMEQLSQALIGRDGGPPDTTFIEDAVLELLKTRRILKCSYPYGFFLEPKSTKKEIYELMQTDLEMVTEDLAQKVNRPYLRTPRHKIIRAACLVQQKRQEFLASVARGVAPNDSPEAPRRSFAGGTWDWEYLGFASPEEYAEFQYRRRHRQRRRGDMSSIRSNTPDPDDLSDAALGTKEGLDSLDEDDPNILLAIQLSLQDSRMAGSGLDLDVFANEASLGAIGTSLPSRLEQSTPGIDVPPRASLSSSELLQLGDNFAKPAAAVDGNSSTGFFSSSTDTTDSTTCGSSHNPSSSSALPTNANLLGNIMAWFHDINPQGITLVPPTFSDTDSIRVPGGEDTEDDEKCGIVVLPVDRKPQETPADAVGVGTMPLPYMATLDTSRELAEHSGSKSCHADSPHCDSASDQLPSTSSSEWEEHVHLV</sequence>
<dbReference type="FunFam" id="1.20.120.1750:FF:000003">
    <property type="entry name" value="RBR-type E3 ubiquitin transferase"/>
    <property type="match status" value="1"/>
</dbReference>
<dbReference type="Gene3D" id="3.30.40.10">
    <property type="entry name" value="Zinc/RING finger domain, C3HC4 (zinc finger)"/>
    <property type="match status" value="1"/>
</dbReference>
<evidence type="ECO:0000256" key="10">
    <source>
        <dbReference type="ARBA" id="ARBA00022833"/>
    </source>
</evidence>
<dbReference type="PROSITE" id="PS50089">
    <property type="entry name" value="ZF_RING_2"/>
    <property type="match status" value="1"/>
</dbReference>
<organism evidence="19 20">
    <name type="scientific">Nothobranchius furzeri</name>
    <name type="common">Turquoise killifish</name>
    <dbReference type="NCBI Taxonomy" id="105023"/>
    <lineage>
        <taxon>Eukaryota</taxon>
        <taxon>Metazoa</taxon>
        <taxon>Chordata</taxon>
        <taxon>Craniata</taxon>
        <taxon>Vertebrata</taxon>
        <taxon>Euteleostomi</taxon>
        <taxon>Actinopterygii</taxon>
        <taxon>Neopterygii</taxon>
        <taxon>Teleostei</taxon>
        <taxon>Neoteleostei</taxon>
        <taxon>Acanthomorphata</taxon>
        <taxon>Ovalentaria</taxon>
        <taxon>Atherinomorphae</taxon>
        <taxon>Cyprinodontiformes</taxon>
        <taxon>Nothobranchiidae</taxon>
        <taxon>Nothobranchius</taxon>
    </lineage>
</organism>
<dbReference type="Gene3D" id="1.25.40.20">
    <property type="entry name" value="Ankyrin repeat-containing domain"/>
    <property type="match status" value="1"/>
</dbReference>
<dbReference type="CDD" id="cd20346">
    <property type="entry name" value="BRcat_RBR_ANKIB1"/>
    <property type="match status" value="1"/>
</dbReference>
<dbReference type="InterPro" id="IPR036770">
    <property type="entry name" value="Ankyrin_rpt-contain_sf"/>
</dbReference>
<dbReference type="InterPro" id="IPR002867">
    <property type="entry name" value="IBR_dom"/>
</dbReference>
<dbReference type="FunFam" id="1.25.40.20:FF:000040">
    <property type="entry name" value="RBR-type E3 ubiquitin transferase"/>
    <property type="match status" value="1"/>
</dbReference>
<dbReference type="SUPFAM" id="SSF57850">
    <property type="entry name" value="RING/U-box"/>
    <property type="match status" value="2"/>
</dbReference>
<comment type="similarity">
    <text evidence="3">Belongs to the RBR family.</text>
</comment>
<keyword evidence="7" id="KW-0677">Repeat</keyword>
<evidence type="ECO:0000256" key="14">
    <source>
        <dbReference type="PROSITE-ProRule" id="PRU00023"/>
    </source>
</evidence>
<dbReference type="Pfam" id="PF00023">
    <property type="entry name" value="Ank"/>
    <property type="match status" value="2"/>
</dbReference>
<feature type="region of interest" description="Disordered" evidence="16">
    <location>
        <begin position="992"/>
        <end position="1033"/>
    </location>
</feature>
<dbReference type="AlphaFoldDB" id="A0A8C6KRQ9"/>
<dbReference type="Pfam" id="PF01485">
    <property type="entry name" value="IBR"/>
    <property type="match status" value="1"/>
</dbReference>
<dbReference type="Proteomes" id="UP000694548">
    <property type="component" value="Chromosome sgr05"/>
</dbReference>
<dbReference type="InterPro" id="IPR044066">
    <property type="entry name" value="TRIAD_supradom"/>
</dbReference>